<proteinExistence type="predicted"/>
<feature type="compositionally biased region" description="Polar residues" evidence="1">
    <location>
        <begin position="527"/>
        <end position="542"/>
    </location>
</feature>
<feature type="compositionally biased region" description="Polar residues" evidence="1">
    <location>
        <begin position="152"/>
        <end position="168"/>
    </location>
</feature>
<feature type="compositionally biased region" description="Basic and acidic residues" evidence="1">
    <location>
        <begin position="305"/>
        <end position="326"/>
    </location>
</feature>
<feature type="region of interest" description="Disordered" evidence="1">
    <location>
        <begin position="357"/>
        <end position="413"/>
    </location>
</feature>
<dbReference type="OrthoDB" id="243736at2759"/>
<feature type="compositionally biased region" description="Basic and acidic residues" evidence="1">
    <location>
        <begin position="57"/>
        <end position="68"/>
    </location>
</feature>
<evidence type="ECO:0000313" key="3">
    <source>
        <dbReference type="Proteomes" id="UP000051952"/>
    </source>
</evidence>
<evidence type="ECO:0000256" key="1">
    <source>
        <dbReference type="SAM" id="MobiDB-lite"/>
    </source>
</evidence>
<dbReference type="EMBL" id="CYKH01000397">
    <property type="protein sequence ID" value="CUF75287.1"/>
    <property type="molecule type" value="Genomic_DNA"/>
</dbReference>
<dbReference type="Proteomes" id="UP000051952">
    <property type="component" value="Unassembled WGS sequence"/>
</dbReference>
<feature type="region of interest" description="Disordered" evidence="1">
    <location>
        <begin position="241"/>
        <end position="266"/>
    </location>
</feature>
<dbReference type="VEuPathDB" id="TriTrypDB:BSAL_65505"/>
<feature type="compositionally biased region" description="Polar residues" evidence="1">
    <location>
        <begin position="249"/>
        <end position="266"/>
    </location>
</feature>
<feature type="region of interest" description="Disordered" evidence="1">
    <location>
        <begin position="301"/>
        <end position="331"/>
    </location>
</feature>
<keyword evidence="3" id="KW-1185">Reference proteome</keyword>
<feature type="compositionally biased region" description="Low complexity" evidence="1">
    <location>
        <begin position="30"/>
        <end position="51"/>
    </location>
</feature>
<dbReference type="AlphaFoldDB" id="A0A0S4INZ8"/>
<gene>
    <name evidence="2" type="ORF">BSAL_65505</name>
</gene>
<sequence>MYVGPWQEYKLMRVIKEVKSENERLKRGLSSVASTPRSTSASSSAQPSVRAGVSHRQALDRPRPRPLDRTAPGSWCAADVDMAGQPGFQRKPTGPIKGDELQERLQRRTTMSMLYSGSEPQSHVVDNRAEIPTRAAQPALLRAGAGARRPNSGMNSKPTRVGNQSAQRRITDARGRGGNNSNNYDASSPHNVERVVEPPMIRRNVVRDLAAFYDAHIQGQHTRGGENILSSGGVPWEVGNGIDIPGPGPSSNRIGPSNTSHQPEQYQSNPYTHALVPPPPVLPANFQFSGNRIHQPIVAEGSPLQHKDRYDLHSSGHHHRFDERAPMDAVPGNDRERVAQKISLILGGHDALDLHMKRRPYDVGPPPVPPQPYKGVASSTAGSGSTPSQLLGSHSSMSSTTRGGGIAASSSSSTTLDSFVVSNNEDRLHQHAEAVLLRASQDRGKVSGQYYKPTASLGEARPTSSSAAGYQFSVPPPPVLPPDFGASDRFSTQQQPPTGVPSGVTVNAETLDWKSPKKHQPRRTVGVSPSLSMTNGSQRPSSVATDLSVDGEDAGALLNWAASLNQNGGGW</sequence>
<feature type="compositionally biased region" description="Polar residues" evidence="1">
    <location>
        <begin position="179"/>
        <end position="190"/>
    </location>
</feature>
<organism evidence="2 3">
    <name type="scientific">Bodo saltans</name>
    <name type="common">Flagellated protozoan</name>
    <dbReference type="NCBI Taxonomy" id="75058"/>
    <lineage>
        <taxon>Eukaryota</taxon>
        <taxon>Discoba</taxon>
        <taxon>Euglenozoa</taxon>
        <taxon>Kinetoplastea</taxon>
        <taxon>Metakinetoplastina</taxon>
        <taxon>Eubodonida</taxon>
        <taxon>Bodonidae</taxon>
        <taxon>Bodo</taxon>
    </lineage>
</organism>
<accession>A0A0S4INZ8</accession>
<protein>
    <submittedName>
        <fullName evidence="2">Uncharacterized protein</fullName>
    </submittedName>
</protein>
<feature type="compositionally biased region" description="Low complexity" evidence="1">
    <location>
        <begin position="141"/>
        <end position="150"/>
    </location>
</feature>
<feature type="region of interest" description="Disordered" evidence="1">
    <location>
        <begin position="141"/>
        <end position="190"/>
    </location>
</feature>
<reference evidence="3" key="1">
    <citation type="submission" date="2015-09" db="EMBL/GenBank/DDBJ databases">
        <authorList>
            <consortium name="Pathogen Informatics"/>
        </authorList>
    </citation>
    <scope>NUCLEOTIDE SEQUENCE [LARGE SCALE GENOMIC DNA]</scope>
    <source>
        <strain evidence="3">Lake Konstanz</strain>
    </source>
</reference>
<name>A0A0S4INZ8_BODSA</name>
<feature type="region of interest" description="Disordered" evidence="1">
    <location>
        <begin position="22"/>
        <end position="72"/>
    </location>
</feature>
<feature type="region of interest" description="Disordered" evidence="1">
    <location>
        <begin position="514"/>
        <end position="542"/>
    </location>
</feature>
<feature type="compositionally biased region" description="Pro residues" evidence="1">
    <location>
        <begin position="363"/>
        <end position="372"/>
    </location>
</feature>
<evidence type="ECO:0000313" key="2">
    <source>
        <dbReference type="EMBL" id="CUF75287.1"/>
    </source>
</evidence>
<feature type="compositionally biased region" description="Low complexity" evidence="1">
    <location>
        <begin position="377"/>
        <end position="413"/>
    </location>
</feature>